<evidence type="ECO:0000313" key="2">
    <source>
        <dbReference type="Proteomes" id="UP001195965"/>
    </source>
</evidence>
<sequence length="154" mass="17617">MNDGDKALPPLFCGSLRHQALLHSVPCMLAGLSALLAIFDHFRFGLLMFMGVAVWVFWRCPWSARRQLQLPVTLLTGPENQLLLQLGSGEQVAVQLPAQPFLHPRLGVIQLRSGHRKKYTLIGIFPLRDEVWRLWRLYLRQLWDARKGVPDRVG</sequence>
<dbReference type="EMBL" id="CP127526">
    <property type="protein sequence ID" value="XRI72343.1"/>
    <property type="molecule type" value="Genomic_DNA"/>
</dbReference>
<protein>
    <submittedName>
        <fullName evidence="1">Uncharacterized protein</fullName>
    </submittedName>
</protein>
<accession>A0ACD5HCH6</accession>
<evidence type="ECO:0000313" key="1">
    <source>
        <dbReference type="EMBL" id="XRI72343.1"/>
    </source>
</evidence>
<organism evidence="1 2">
    <name type="scientific">Acidithiobacillus montserratensis</name>
    <dbReference type="NCBI Taxonomy" id="2729135"/>
    <lineage>
        <taxon>Bacteria</taxon>
        <taxon>Pseudomonadati</taxon>
        <taxon>Pseudomonadota</taxon>
        <taxon>Acidithiobacillia</taxon>
        <taxon>Acidithiobacillales</taxon>
        <taxon>Acidithiobacillaceae</taxon>
        <taxon>Acidithiobacillus</taxon>
    </lineage>
</organism>
<dbReference type="Proteomes" id="UP001195965">
    <property type="component" value="Chromosome"/>
</dbReference>
<proteinExistence type="predicted"/>
<name>A0ACD5HCH6_9PROT</name>
<reference evidence="1 2" key="1">
    <citation type="journal article" date="2021" name="ISME J.">
        <title>Genomic evolution of the class Acidithiobacillia: deep-branching Proteobacteria living in extreme acidic conditions.</title>
        <authorList>
            <person name="Moya-Beltran A."/>
            <person name="Beard S."/>
            <person name="Rojas-Villalobos C."/>
            <person name="Issotta F."/>
            <person name="Gallardo Y."/>
            <person name="Ulloa R."/>
            <person name="Giaveno A."/>
            <person name="Degli Esposti M."/>
            <person name="Johnson D.B."/>
            <person name="Quatrini R."/>
        </authorList>
    </citation>
    <scope>NUCLEOTIDE SEQUENCE [LARGE SCALE GENOMIC DNA]</scope>
    <source>
        <strain evidence="1 2">GG1-14</strain>
    </source>
</reference>
<gene>
    <name evidence="1" type="ORF">HHS34_007740</name>
</gene>
<keyword evidence="2" id="KW-1185">Reference proteome</keyword>